<name>A0AAN8RSN8_9PEZI</name>
<keyword evidence="5" id="KW-1185">Reference proteome</keyword>
<feature type="compositionally biased region" description="Polar residues" evidence="1">
    <location>
        <begin position="383"/>
        <end position="394"/>
    </location>
</feature>
<feature type="region of interest" description="Disordered" evidence="1">
    <location>
        <begin position="489"/>
        <end position="511"/>
    </location>
</feature>
<organism evidence="4 5">
    <name type="scientific">Arthrobotrys conoides</name>
    <dbReference type="NCBI Taxonomy" id="74498"/>
    <lineage>
        <taxon>Eukaryota</taxon>
        <taxon>Fungi</taxon>
        <taxon>Dikarya</taxon>
        <taxon>Ascomycota</taxon>
        <taxon>Pezizomycotina</taxon>
        <taxon>Orbiliomycetes</taxon>
        <taxon>Orbiliales</taxon>
        <taxon>Orbiliaceae</taxon>
        <taxon>Arthrobotrys</taxon>
    </lineage>
</organism>
<keyword evidence="2" id="KW-0472">Membrane</keyword>
<keyword evidence="3" id="KW-0732">Signal</keyword>
<reference evidence="4 5" key="1">
    <citation type="submission" date="2019-10" db="EMBL/GenBank/DDBJ databases">
        <authorList>
            <person name="Palmer J.M."/>
        </authorList>
    </citation>
    <scope>NUCLEOTIDE SEQUENCE [LARGE SCALE GENOMIC DNA]</scope>
    <source>
        <strain evidence="4 5">TWF506</strain>
    </source>
</reference>
<feature type="region of interest" description="Disordered" evidence="1">
    <location>
        <begin position="383"/>
        <end position="419"/>
    </location>
</feature>
<evidence type="ECO:0000313" key="5">
    <source>
        <dbReference type="Proteomes" id="UP001307849"/>
    </source>
</evidence>
<evidence type="ECO:0000256" key="3">
    <source>
        <dbReference type="SAM" id="SignalP"/>
    </source>
</evidence>
<evidence type="ECO:0000256" key="2">
    <source>
        <dbReference type="SAM" id="Phobius"/>
    </source>
</evidence>
<dbReference type="Proteomes" id="UP001307849">
    <property type="component" value="Unassembled WGS sequence"/>
</dbReference>
<feature type="region of interest" description="Disordered" evidence="1">
    <location>
        <begin position="628"/>
        <end position="666"/>
    </location>
</feature>
<feature type="region of interest" description="Disordered" evidence="1">
    <location>
        <begin position="574"/>
        <end position="610"/>
    </location>
</feature>
<comment type="caution">
    <text evidence="4">The sequence shown here is derived from an EMBL/GenBank/DDBJ whole genome shotgun (WGS) entry which is preliminary data.</text>
</comment>
<protein>
    <recommendedName>
        <fullName evidence="6">Peptidase A1 domain-containing protein</fullName>
    </recommendedName>
</protein>
<dbReference type="EMBL" id="JAVHJM010000004">
    <property type="protein sequence ID" value="KAK6514933.1"/>
    <property type="molecule type" value="Genomic_DNA"/>
</dbReference>
<feature type="region of interest" description="Disordered" evidence="1">
    <location>
        <begin position="530"/>
        <end position="549"/>
    </location>
</feature>
<evidence type="ECO:0008006" key="6">
    <source>
        <dbReference type="Google" id="ProtNLM"/>
    </source>
</evidence>
<feature type="chain" id="PRO_5042935033" description="Peptidase A1 domain-containing protein" evidence="3">
    <location>
        <begin position="24"/>
        <end position="666"/>
    </location>
</feature>
<feature type="compositionally biased region" description="Polar residues" evidence="1">
    <location>
        <begin position="586"/>
        <end position="608"/>
    </location>
</feature>
<accession>A0AAN8RSN8</accession>
<keyword evidence="2" id="KW-0812">Transmembrane</keyword>
<gene>
    <name evidence="4" type="ORF">TWF506_007291</name>
</gene>
<evidence type="ECO:0000313" key="4">
    <source>
        <dbReference type="EMBL" id="KAK6514933.1"/>
    </source>
</evidence>
<sequence>MYRRKIFSTIVSAGLLLIPSVYGQFPGKNINGEGSGTGMNSEVATGTQLSPAAQTTVAISTSDTCNRPVQLIKLSSDGPYIPILIDGTGPYNFAVSFEEEGTYVFSTKFCRDVLQIDEEPCFYTGFSTGIGTDDEEHTVNTGEGGFKFEYTTLPAEAKIGQGDNSVVFQKYPIRVVEDAEPEGILRSRFGAGGVYGIIGLKNSGDFIQRLSSACGQSGWGIHLQPESFFSFGGIDSQASAIGTNNTDNVVDLAGSYVGEIQPITTGFSSSSRNTFTKNIRLDPMAPYNVVPRDIVGAVGDGFAVGSSVDIKIAGVTFNVPWTALVYAGSIPVRSSDTMILGTPFLQYIYAATLPGGRQNVVFAKDSGAGTAEFKPFSEILTTLPTKTQPGGSQPSSSSNSDKKVENSNDDDEPTAPGPIMVKSSNNIGAIVGGVVGGVVGLLIIFVAACCFYRRRKLMKGSNPRGIEKEYEADFDAEIGHHDGFLPQFKESGYATLPTPPPPPGQESRSQIPSLILGSPINLQYDSQTEYTPSLHPYHDESPSRSLNVTPLPPPSQTPILTIPPVPERRLSITPSLSIEPPSPLSRNVSAASRQNFPSISQLQRNRSNVRAVPEEDDYDVVSMASGPTYNPILASQEASSSAPRLPFTHRPESGGAMGMTDRGAGL</sequence>
<feature type="transmembrane region" description="Helical" evidence="2">
    <location>
        <begin position="427"/>
        <end position="452"/>
    </location>
</feature>
<evidence type="ECO:0000256" key="1">
    <source>
        <dbReference type="SAM" id="MobiDB-lite"/>
    </source>
</evidence>
<feature type="signal peptide" evidence="3">
    <location>
        <begin position="1"/>
        <end position="23"/>
    </location>
</feature>
<dbReference type="AlphaFoldDB" id="A0AAN8RSN8"/>
<proteinExistence type="predicted"/>
<keyword evidence="2" id="KW-1133">Transmembrane helix</keyword>